<gene>
    <name evidence="1" type="ORF">F511_34597</name>
</gene>
<organism evidence="1 2">
    <name type="scientific">Dorcoceras hygrometricum</name>
    <dbReference type="NCBI Taxonomy" id="472368"/>
    <lineage>
        <taxon>Eukaryota</taxon>
        <taxon>Viridiplantae</taxon>
        <taxon>Streptophyta</taxon>
        <taxon>Embryophyta</taxon>
        <taxon>Tracheophyta</taxon>
        <taxon>Spermatophyta</taxon>
        <taxon>Magnoliopsida</taxon>
        <taxon>eudicotyledons</taxon>
        <taxon>Gunneridae</taxon>
        <taxon>Pentapetalae</taxon>
        <taxon>asterids</taxon>
        <taxon>lamiids</taxon>
        <taxon>Lamiales</taxon>
        <taxon>Gesneriaceae</taxon>
        <taxon>Didymocarpoideae</taxon>
        <taxon>Trichosporeae</taxon>
        <taxon>Loxocarpinae</taxon>
        <taxon>Dorcoceras</taxon>
    </lineage>
</organism>
<dbReference type="Proteomes" id="UP000250235">
    <property type="component" value="Unassembled WGS sequence"/>
</dbReference>
<evidence type="ECO:0000313" key="1">
    <source>
        <dbReference type="EMBL" id="KZV50418.1"/>
    </source>
</evidence>
<accession>A0A2Z7CUK3</accession>
<sequence>MSLVNSAVNAETVLGKETDVSNGIVFRSKTAVTRFCAGRDLLRYFEESDWDARASDDTCNARNNEEN</sequence>
<reference evidence="1 2" key="1">
    <citation type="journal article" date="2015" name="Proc. Natl. Acad. Sci. U.S.A.">
        <title>The resurrection genome of Boea hygrometrica: A blueprint for survival of dehydration.</title>
        <authorList>
            <person name="Xiao L."/>
            <person name="Yang G."/>
            <person name="Zhang L."/>
            <person name="Yang X."/>
            <person name="Zhao S."/>
            <person name="Ji Z."/>
            <person name="Zhou Q."/>
            <person name="Hu M."/>
            <person name="Wang Y."/>
            <person name="Chen M."/>
            <person name="Xu Y."/>
            <person name="Jin H."/>
            <person name="Xiao X."/>
            <person name="Hu G."/>
            <person name="Bao F."/>
            <person name="Hu Y."/>
            <person name="Wan P."/>
            <person name="Li L."/>
            <person name="Deng X."/>
            <person name="Kuang T."/>
            <person name="Xiang C."/>
            <person name="Zhu J.K."/>
            <person name="Oliver M.J."/>
            <person name="He Y."/>
        </authorList>
    </citation>
    <scope>NUCLEOTIDE SEQUENCE [LARGE SCALE GENOMIC DNA]</scope>
    <source>
        <strain evidence="2">cv. XS01</strain>
    </source>
</reference>
<protein>
    <submittedName>
        <fullName evidence="1">Uncharacterized protein</fullName>
    </submittedName>
</protein>
<dbReference type="EMBL" id="KQ992427">
    <property type="protein sequence ID" value="KZV50418.1"/>
    <property type="molecule type" value="Genomic_DNA"/>
</dbReference>
<dbReference type="AlphaFoldDB" id="A0A2Z7CUK3"/>
<evidence type="ECO:0000313" key="2">
    <source>
        <dbReference type="Proteomes" id="UP000250235"/>
    </source>
</evidence>
<keyword evidence="2" id="KW-1185">Reference proteome</keyword>
<proteinExistence type="predicted"/>
<name>A0A2Z7CUK3_9LAMI</name>